<protein>
    <recommendedName>
        <fullName evidence="5">SGF29 C-terminal domain-containing protein</fullName>
    </recommendedName>
</protein>
<dbReference type="OrthoDB" id="6261446at2759"/>
<dbReference type="InterPro" id="IPR042567">
    <property type="entry name" value="SPIN/Ssty_sf"/>
</dbReference>
<name>R7TD85_CAPTE</name>
<keyword evidence="1" id="KW-0540">Nuclease</keyword>
<evidence type="ECO:0008006" key="5">
    <source>
        <dbReference type="Google" id="ProtNLM"/>
    </source>
</evidence>
<evidence type="ECO:0000313" key="3">
    <source>
        <dbReference type="EnsemblMetazoa" id="CapteP212803"/>
    </source>
</evidence>
<dbReference type="EMBL" id="KB311352">
    <property type="protein sequence ID" value="ELT89447.1"/>
    <property type="molecule type" value="Genomic_DNA"/>
</dbReference>
<evidence type="ECO:0000256" key="1">
    <source>
        <dbReference type="ARBA" id="ARBA00022722"/>
    </source>
</evidence>
<reference evidence="4" key="1">
    <citation type="submission" date="2012-12" db="EMBL/GenBank/DDBJ databases">
        <authorList>
            <person name="Hellsten U."/>
            <person name="Grimwood J."/>
            <person name="Chapman J.A."/>
            <person name="Shapiro H."/>
            <person name="Aerts A."/>
            <person name="Otillar R.P."/>
            <person name="Terry A.Y."/>
            <person name="Boore J.L."/>
            <person name="Simakov O."/>
            <person name="Marletaz F."/>
            <person name="Cho S.-J."/>
            <person name="Edsinger-Gonzales E."/>
            <person name="Havlak P."/>
            <person name="Kuo D.-H."/>
            <person name="Larsson T."/>
            <person name="Lv J."/>
            <person name="Arendt D."/>
            <person name="Savage R."/>
            <person name="Osoegawa K."/>
            <person name="de Jong P."/>
            <person name="Lindberg D.R."/>
            <person name="Seaver E.C."/>
            <person name="Weisblat D.A."/>
            <person name="Putnam N.H."/>
            <person name="Grigoriev I.V."/>
            <person name="Rokhsar D.S."/>
        </authorList>
    </citation>
    <scope>NUCLEOTIDE SEQUENCE</scope>
    <source>
        <strain evidence="4">I ESC-2004</strain>
    </source>
</reference>
<evidence type="ECO:0000313" key="4">
    <source>
        <dbReference type="Proteomes" id="UP000014760"/>
    </source>
</evidence>
<organism evidence="2">
    <name type="scientific">Capitella teleta</name>
    <name type="common">Polychaete worm</name>
    <dbReference type="NCBI Taxonomy" id="283909"/>
    <lineage>
        <taxon>Eukaryota</taxon>
        <taxon>Metazoa</taxon>
        <taxon>Spiralia</taxon>
        <taxon>Lophotrochozoa</taxon>
        <taxon>Annelida</taxon>
        <taxon>Polychaeta</taxon>
        <taxon>Sedentaria</taxon>
        <taxon>Scolecida</taxon>
        <taxon>Capitellidae</taxon>
        <taxon>Capitella</taxon>
    </lineage>
</organism>
<dbReference type="GO" id="GO:0000175">
    <property type="term" value="F:3'-5'-RNA exonuclease activity"/>
    <property type="evidence" value="ECO:0007669"/>
    <property type="project" value="InterPro"/>
</dbReference>
<dbReference type="HOGENOM" id="CLU_063307_0_0_1"/>
<dbReference type="OMA" id="MYIDEND"/>
<dbReference type="Gene3D" id="2.80.10.70">
    <property type="entry name" value="Spindlin/Ssty"/>
    <property type="match status" value="1"/>
</dbReference>
<accession>R7TD85</accession>
<proteinExistence type="predicted"/>
<dbReference type="AlphaFoldDB" id="R7TD85"/>
<gene>
    <name evidence="2" type="ORF">CAPTEDRAFT_212803</name>
</gene>
<keyword evidence="1" id="KW-0378">Hydrolase</keyword>
<dbReference type="EMBL" id="AMQN01032655">
    <property type="status" value="NOT_ANNOTATED_CDS"/>
    <property type="molecule type" value="Genomic_DNA"/>
</dbReference>
<dbReference type="InterPro" id="IPR022894">
    <property type="entry name" value="Oligoribonuclease"/>
</dbReference>
<reference evidence="3" key="3">
    <citation type="submission" date="2015-06" db="UniProtKB">
        <authorList>
            <consortium name="EnsemblMetazoa"/>
        </authorList>
    </citation>
    <scope>IDENTIFICATION</scope>
</reference>
<dbReference type="EnsemblMetazoa" id="CapteT212803">
    <property type="protein sequence ID" value="CapteP212803"/>
    <property type="gene ID" value="CapteG212803"/>
</dbReference>
<keyword evidence="4" id="KW-1185">Reference proteome</keyword>
<dbReference type="STRING" id="283909.R7TD85"/>
<evidence type="ECO:0000313" key="2">
    <source>
        <dbReference type="EMBL" id="ELT89447.1"/>
    </source>
</evidence>
<dbReference type="PANTHER" id="PTHR11046">
    <property type="entry name" value="OLIGORIBONUCLEASE, MITOCHONDRIAL"/>
    <property type="match status" value="1"/>
</dbReference>
<sequence>MTSELGISLLRTQGPDLELLTKIALELITLELLVLVERQAFSQLPEGKYWNPSKELIENTKSVHKTNVMGEREMVVLNNLLRCKPGISAHNLETTLMWWQNKPASYLEDLTKPQREKLHMEARKKIPQMKCAISQHRKVLKEKVEQKLKDKHEKKEKQEVRHINMRLKASREVFSYGGPWASEEVEAKLSALVPAQQRKALLCQIRFHRDVLKSAGPRTLFQESSNALAYDVKRLTANLAEILARNDGASEVPAPTLVYKEPEDIDQATVEKKRELKLKLEKARKSRQAAKAKERLPALVSDPSSLVGQRFLHQCNEPGEPAQWYPATVRGIHKQGKEPFNTEFKVVYDEDEEETWHFPLLKDLRNGDMILI</sequence>
<dbReference type="CDD" id="cd04508">
    <property type="entry name" value="Tudor_SF"/>
    <property type="match status" value="1"/>
</dbReference>
<reference evidence="2 4" key="2">
    <citation type="journal article" date="2013" name="Nature">
        <title>Insights into bilaterian evolution from three spiralian genomes.</title>
        <authorList>
            <person name="Simakov O."/>
            <person name="Marletaz F."/>
            <person name="Cho S.J."/>
            <person name="Edsinger-Gonzales E."/>
            <person name="Havlak P."/>
            <person name="Hellsten U."/>
            <person name="Kuo D.H."/>
            <person name="Larsson T."/>
            <person name="Lv J."/>
            <person name="Arendt D."/>
            <person name="Savage R."/>
            <person name="Osoegawa K."/>
            <person name="de Jong P."/>
            <person name="Grimwood J."/>
            <person name="Chapman J.A."/>
            <person name="Shapiro H."/>
            <person name="Aerts A."/>
            <person name="Otillar R.P."/>
            <person name="Terry A.Y."/>
            <person name="Boore J.L."/>
            <person name="Grigoriev I.V."/>
            <person name="Lindberg D.R."/>
            <person name="Seaver E.C."/>
            <person name="Weisblat D.A."/>
            <person name="Putnam N.H."/>
            <person name="Rokhsar D.S."/>
        </authorList>
    </citation>
    <scope>NUCLEOTIDE SEQUENCE</scope>
    <source>
        <strain evidence="2 4">I ESC-2004</strain>
    </source>
</reference>
<dbReference type="Proteomes" id="UP000014760">
    <property type="component" value="Unassembled WGS sequence"/>
</dbReference>
<dbReference type="PANTHER" id="PTHR11046:SF29">
    <property type="match status" value="1"/>
</dbReference>